<dbReference type="Proteomes" id="UP001321473">
    <property type="component" value="Unassembled WGS sequence"/>
</dbReference>
<evidence type="ECO:0000256" key="3">
    <source>
        <dbReference type="ARBA" id="ARBA00022692"/>
    </source>
</evidence>
<evidence type="ECO:0000313" key="12">
    <source>
        <dbReference type="Proteomes" id="UP001321473"/>
    </source>
</evidence>
<evidence type="ECO:0008006" key="13">
    <source>
        <dbReference type="Google" id="ProtNLM"/>
    </source>
</evidence>
<evidence type="ECO:0000256" key="6">
    <source>
        <dbReference type="ARBA" id="ARBA00023136"/>
    </source>
</evidence>
<feature type="disulfide bond" evidence="8">
    <location>
        <begin position="229"/>
        <end position="244"/>
    </location>
</feature>
<keyword evidence="4" id="KW-0677">Repeat</keyword>
<dbReference type="GO" id="GO:0012505">
    <property type="term" value="C:endomembrane system"/>
    <property type="evidence" value="ECO:0007669"/>
    <property type="project" value="UniProtKB-SubCell"/>
</dbReference>
<dbReference type="GO" id="GO:0016192">
    <property type="term" value="P:vesicle-mediated transport"/>
    <property type="evidence" value="ECO:0007669"/>
    <property type="project" value="UniProtKB-ARBA"/>
</dbReference>
<keyword evidence="7 8" id="KW-1015">Disulfide bond</keyword>
<feature type="disulfide bond" evidence="8">
    <location>
        <begin position="179"/>
        <end position="197"/>
    </location>
</feature>
<organism evidence="11 12">
    <name type="scientific">Amblyomma americanum</name>
    <name type="common">Lone star tick</name>
    <dbReference type="NCBI Taxonomy" id="6943"/>
    <lineage>
        <taxon>Eukaryota</taxon>
        <taxon>Metazoa</taxon>
        <taxon>Ecdysozoa</taxon>
        <taxon>Arthropoda</taxon>
        <taxon>Chelicerata</taxon>
        <taxon>Arachnida</taxon>
        <taxon>Acari</taxon>
        <taxon>Parasitiformes</taxon>
        <taxon>Ixodida</taxon>
        <taxon>Ixodoidea</taxon>
        <taxon>Ixodidae</taxon>
        <taxon>Amblyomminae</taxon>
        <taxon>Amblyomma</taxon>
    </lineage>
</organism>
<dbReference type="GO" id="GO:0005886">
    <property type="term" value="C:plasma membrane"/>
    <property type="evidence" value="ECO:0007669"/>
    <property type="project" value="TreeGrafter"/>
</dbReference>
<dbReference type="CDD" id="cd00112">
    <property type="entry name" value="LDLa"/>
    <property type="match status" value="2"/>
</dbReference>
<evidence type="ECO:0000256" key="9">
    <source>
        <dbReference type="SAM" id="MobiDB-lite"/>
    </source>
</evidence>
<evidence type="ECO:0000256" key="4">
    <source>
        <dbReference type="ARBA" id="ARBA00022737"/>
    </source>
</evidence>
<accession>A0AAQ4ETK5</accession>
<proteinExistence type="predicted"/>
<name>A0AAQ4ETK5_AMBAM</name>
<evidence type="ECO:0000256" key="7">
    <source>
        <dbReference type="ARBA" id="ARBA00023157"/>
    </source>
</evidence>
<keyword evidence="5 10" id="KW-1133">Transmembrane helix</keyword>
<protein>
    <recommendedName>
        <fullName evidence="13">Low-density lipoprotein receptor</fullName>
    </recommendedName>
</protein>
<evidence type="ECO:0000313" key="11">
    <source>
        <dbReference type="EMBL" id="KAK8778129.1"/>
    </source>
</evidence>
<feature type="disulfide bond" evidence="8">
    <location>
        <begin position="191"/>
        <end position="206"/>
    </location>
</feature>
<dbReference type="InterPro" id="IPR050685">
    <property type="entry name" value="LDLR"/>
</dbReference>
<feature type="compositionally biased region" description="Basic and acidic residues" evidence="9">
    <location>
        <begin position="114"/>
        <end position="124"/>
    </location>
</feature>
<dbReference type="AlphaFoldDB" id="A0AAQ4ETK5"/>
<comment type="caution">
    <text evidence="11">The sequence shown here is derived from an EMBL/GenBank/DDBJ whole genome shotgun (WGS) entry which is preliminary data.</text>
</comment>
<dbReference type="SMART" id="SM00192">
    <property type="entry name" value="LDLa"/>
    <property type="match status" value="3"/>
</dbReference>
<dbReference type="PROSITE" id="PS50068">
    <property type="entry name" value="LDLRA_2"/>
    <property type="match status" value="3"/>
</dbReference>
<dbReference type="InterPro" id="IPR002172">
    <property type="entry name" value="LDrepeatLR_classA_rpt"/>
</dbReference>
<keyword evidence="12" id="KW-1185">Reference proteome</keyword>
<evidence type="ECO:0000256" key="8">
    <source>
        <dbReference type="PROSITE-ProRule" id="PRU00124"/>
    </source>
</evidence>
<evidence type="ECO:0000256" key="5">
    <source>
        <dbReference type="ARBA" id="ARBA00022989"/>
    </source>
</evidence>
<dbReference type="InterPro" id="IPR036055">
    <property type="entry name" value="LDL_receptor-like_sf"/>
</dbReference>
<dbReference type="Pfam" id="PF00057">
    <property type="entry name" value="Ldl_recept_a"/>
    <property type="match status" value="3"/>
</dbReference>
<feature type="region of interest" description="Disordered" evidence="9">
    <location>
        <begin position="113"/>
        <end position="145"/>
    </location>
</feature>
<feature type="region of interest" description="Disordered" evidence="9">
    <location>
        <begin position="1"/>
        <end position="55"/>
    </location>
</feature>
<keyword evidence="3 10" id="KW-0812">Transmembrane</keyword>
<dbReference type="PROSITE" id="PS01209">
    <property type="entry name" value="LDLRA_1"/>
    <property type="match status" value="1"/>
</dbReference>
<evidence type="ECO:0000256" key="10">
    <source>
        <dbReference type="SAM" id="Phobius"/>
    </source>
</evidence>
<comment type="caution">
    <text evidence="8">Lacks conserved residue(s) required for the propagation of feature annotation.</text>
</comment>
<reference evidence="11 12" key="1">
    <citation type="journal article" date="2023" name="Arcadia Sci">
        <title>De novo assembly of a long-read Amblyomma americanum tick genome.</title>
        <authorList>
            <person name="Chou S."/>
            <person name="Poskanzer K.E."/>
            <person name="Rollins M."/>
            <person name="Thuy-Boun P.S."/>
        </authorList>
    </citation>
    <scope>NUCLEOTIDE SEQUENCE [LARGE SCALE GENOMIC DNA]</scope>
    <source>
        <strain evidence="11">F_SG_1</strain>
        <tissue evidence="11">Salivary glands</tissue>
    </source>
</reference>
<feature type="disulfide bond" evidence="8">
    <location>
        <begin position="259"/>
        <end position="277"/>
    </location>
</feature>
<dbReference type="PANTHER" id="PTHR24270:SF8">
    <property type="entry name" value="LD11117P-RELATED"/>
    <property type="match status" value="1"/>
</dbReference>
<dbReference type="Gene3D" id="4.10.400.10">
    <property type="entry name" value="Low-density Lipoprotein Receptor"/>
    <property type="match status" value="3"/>
</dbReference>
<dbReference type="PRINTS" id="PR00261">
    <property type="entry name" value="LDLRECEPTOR"/>
</dbReference>
<sequence length="294" mass="31278">MAATRGPVEDASRARPEQQQQGPLVNIDDEEYSGGSTAEILSSPPPPPFYRVRDPPNIRCKRCRSSLGEPSGGTRPTAWKLVAAAAMTVGAIAFCFFFVAWYRAGASDTAAAAGDRRALGRAGRDGPGSGWGRDPGHHRAASTQGGGCVGCVEGSHCRRLEDGSLICTQNCLAAEEWPCRSGLCVSKYSRCDGLADCDDLSDEVGCPCDEDVNFRCGLNTSCLPLDRRCDGRADCWDIADELHCPVEECPPGDPKAYHCHSWHCISSELVCDGEDDCDDGSDEGGCPADVGVQE</sequence>
<keyword evidence="6 10" id="KW-0472">Membrane</keyword>
<gene>
    <name evidence="11" type="ORF">V5799_020531</name>
</gene>
<evidence type="ECO:0000256" key="2">
    <source>
        <dbReference type="ARBA" id="ARBA00004308"/>
    </source>
</evidence>
<dbReference type="InterPro" id="IPR023415">
    <property type="entry name" value="LDLR_class-A_CS"/>
</dbReference>
<evidence type="ECO:0000256" key="1">
    <source>
        <dbReference type="ARBA" id="ARBA00004167"/>
    </source>
</evidence>
<dbReference type="EMBL" id="JARKHS020011082">
    <property type="protein sequence ID" value="KAK8778129.1"/>
    <property type="molecule type" value="Genomic_DNA"/>
</dbReference>
<dbReference type="SUPFAM" id="SSF57424">
    <property type="entry name" value="LDL receptor-like module"/>
    <property type="match status" value="3"/>
</dbReference>
<feature type="transmembrane region" description="Helical" evidence="10">
    <location>
        <begin position="81"/>
        <end position="102"/>
    </location>
</feature>
<dbReference type="PANTHER" id="PTHR24270">
    <property type="entry name" value="LOW-DENSITY LIPOPROTEIN RECEPTOR-RELATED"/>
    <property type="match status" value="1"/>
</dbReference>
<feature type="disulfide bond" evidence="8">
    <location>
        <begin position="271"/>
        <end position="286"/>
    </location>
</feature>
<comment type="subcellular location">
    <subcellularLocation>
        <location evidence="2">Endomembrane system</location>
    </subcellularLocation>
    <subcellularLocation>
        <location evidence="1">Membrane</location>
        <topology evidence="1">Single-pass membrane protein</topology>
    </subcellularLocation>
</comment>
<feature type="compositionally biased region" description="Basic and acidic residues" evidence="9">
    <location>
        <begin position="7"/>
        <end position="16"/>
    </location>
</feature>